<comment type="similarity">
    <text evidence="1">Belongs to the glycosyl hydrolase 5 (cellulase A) family.</text>
</comment>
<feature type="domain" description="Glycoside hydrolase family 5 C-terminal" evidence="4">
    <location>
        <begin position="590"/>
        <end position="668"/>
    </location>
</feature>
<dbReference type="PANTHER" id="PTHR31308:SF5">
    <property type="entry name" value="ERGOSTERYL-BETA-GLUCOSIDASE"/>
    <property type="match status" value="1"/>
</dbReference>
<dbReference type="GO" id="GO:1904462">
    <property type="term" value="P:ergosteryl 3-beta-D-glucoside catabolic process"/>
    <property type="evidence" value="ECO:0007669"/>
    <property type="project" value="TreeGrafter"/>
</dbReference>
<organism evidence="5 6">
    <name type="scientific">Cutaneotrichosporon cavernicola</name>
    <dbReference type="NCBI Taxonomy" id="279322"/>
    <lineage>
        <taxon>Eukaryota</taxon>
        <taxon>Fungi</taxon>
        <taxon>Dikarya</taxon>
        <taxon>Basidiomycota</taxon>
        <taxon>Agaricomycotina</taxon>
        <taxon>Tremellomycetes</taxon>
        <taxon>Trichosporonales</taxon>
        <taxon>Trichosporonaceae</taxon>
        <taxon>Cutaneotrichosporon</taxon>
    </lineage>
</organism>
<dbReference type="PANTHER" id="PTHR31308">
    <property type="match status" value="1"/>
</dbReference>
<name>A0AA48L0W1_9TREE</name>
<dbReference type="InterPro" id="IPR041036">
    <property type="entry name" value="GH5_C"/>
</dbReference>
<keyword evidence="6" id="KW-1185">Reference proteome</keyword>
<evidence type="ECO:0000256" key="3">
    <source>
        <dbReference type="ARBA" id="ARBA00023295"/>
    </source>
</evidence>
<dbReference type="AlphaFoldDB" id="A0AA48L0W1"/>
<dbReference type="InterPro" id="IPR013780">
    <property type="entry name" value="Glyco_hydro_b"/>
</dbReference>
<dbReference type="Gene3D" id="3.20.20.80">
    <property type="entry name" value="Glycosidases"/>
    <property type="match status" value="2"/>
</dbReference>
<protein>
    <recommendedName>
        <fullName evidence="4">Glycoside hydrolase family 5 C-terminal domain-containing protein</fullName>
    </recommendedName>
</protein>
<dbReference type="InterPro" id="IPR017853">
    <property type="entry name" value="GH"/>
</dbReference>
<dbReference type="EMBL" id="AP028212">
    <property type="protein sequence ID" value="BEI88057.1"/>
    <property type="molecule type" value="Genomic_DNA"/>
</dbReference>
<dbReference type="GO" id="GO:0050295">
    <property type="term" value="F:steryl-beta-glucosidase activity"/>
    <property type="evidence" value="ECO:0007669"/>
    <property type="project" value="TreeGrafter"/>
</dbReference>
<gene>
    <name evidence="5" type="ORF">CcaverHIS019_0107750</name>
</gene>
<sequence>MSLGVDTGKRAVTIETAQFPLFSPSAGSISILGRHFVDQHGRVLLLHGANVGAASKVPNEHGLDKPEEASYVGRPFPLDEAKEHWARLASWGLTFVRIIFTWDAVEHAGPGEYDEAYLAYLRALLISLRGTGLVAYVSVHQDVWSRYSGGSGAPAWTLSVAGFDMSNGGEKLEASGAAWLHGVQGGRLPGERGLWPTGYQKLACASMNTFFWGGETFSPSFKVGPKAVNIQTYLQDAFLAMWSKVLDAVGDLDTVMGFEVLNEPHAGYIGIPTVDEWNYNTDLHLGEYPSPLQSFSLGDGYPTKVPVYVRSWPHPTRVGRHTVVNKPGVRAWTIPCPWEKEGVWSWSADQGHAVALQQDYFTKNAKGEPVSFYKDFYYPFVRRWDKLVASKAPKKARLLEPVPNEYAPVWPEDVRPRNFVYAPHWYDLHALFSKTFGTMTVNVQGLSRGKFLPLCLYFGKSVRQNYATQIRTLVQEAGKQLGEVPVVFGECGIPFDLNGEEAFRTGDWKWQARMLDALMYALESNNVHFNLWNYNPSNRDDLGDDWNAESFSWFSEENRRRAIAAAPKEEQKALTADLDVGARLLDALVRPYAIATAGTPISASFEPTTMLFCHRWTDMPQPTSPDAPPRARITEIFLPRRHYKEGQVKWFGSSGARMHFDWERERLWVWFDDTDEFIRRGKAVTRRVDLWVHETPDRAKPAEVVGLLIVVAGVCFFLANEWMRYTTGKPWVEIEM</sequence>
<dbReference type="InterPro" id="IPR052066">
    <property type="entry name" value="Glycosphingolipid_Hydrolases"/>
</dbReference>
<keyword evidence="2" id="KW-0378">Hydrolase</keyword>
<accession>A0AA48L0W1</accession>
<dbReference type="KEGG" id="ccac:CcaHIS019_0107750"/>
<reference evidence="5" key="1">
    <citation type="journal article" date="2023" name="BMC Genomics">
        <title>Chromosome-level genome assemblies of Cutaneotrichosporon spp. (Trichosporonales, Basidiomycota) reveal imbalanced evolution between nucleotide sequences and chromosome synteny.</title>
        <authorList>
            <person name="Kobayashi Y."/>
            <person name="Kayamori A."/>
            <person name="Aoki K."/>
            <person name="Shiwa Y."/>
            <person name="Matsutani M."/>
            <person name="Fujita N."/>
            <person name="Sugita T."/>
            <person name="Iwasaki W."/>
            <person name="Tanaka N."/>
            <person name="Takashima M."/>
        </authorList>
    </citation>
    <scope>NUCLEOTIDE SEQUENCE</scope>
    <source>
        <strain evidence="5">HIS019</strain>
    </source>
</reference>
<evidence type="ECO:0000256" key="1">
    <source>
        <dbReference type="ARBA" id="ARBA00005641"/>
    </source>
</evidence>
<dbReference type="Proteomes" id="UP001233271">
    <property type="component" value="Chromosome 1"/>
</dbReference>
<dbReference type="Pfam" id="PF18564">
    <property type="entry name" value="Glyco_hydro_5_C"/>
    <property type="match status" value="1"/>
</dbReference>
<evidence type="ECO:0000313" key="6">
    <source>
        <dbReference type="Proteomes" id="UP001233271"/>
    </source>
</evidence>
<dbReference type="Gene3D" id="2.60.40.1180">
    <property type="entry name" value="Golgi alpha-mannosidase II"/>
    <property type="match status" value="1"/>
</dbReference>
<dbReference type="GeneID" id="85491928"/>
<evidence type="ECO:0000259" key="4">
    <source>
        <dbReference type="Pfam" id="PF18564"/>
    </source>
</evidence>
<proteinExistence type="inferred from homology"/>
<dbReference type="RefSeq" id="XP_060453323.1">
    <property type="nucleotide sequence ID" value="XM_060604066.1"/>
</dbReference>
<keyword evidence="3" id="KW-0326">Glycosidase</keyword>
<evidence type="ECO:0000256" key="2">
    <source>
        <dbReference type="ARBA" id="ARBA00022801"/>
    </source>
</evidence>
<evidence type="ECO:0000313" key="5">
    <source>
        <dbReference type="EMBL" id="BEI88057.1"/>
    </source>
</evidence>
<dbReference type="SUPFAM" id="SSF51445">
    <property type="entry name" value="(Trans)glycosidases"/>
    <property type="match status" value="1"/>
</dbReference>